<dbReference type="CDD" id="cd00082">
    <property type="entry name" value="HisKA"/>
    <property type="match status" value="1"/>
</dbReference>
<dbReference type="SMART" id="SM00388">
    <property type="entry name" value="HisKA"/>
    <property type="match status" value="1"/>
</dbReference>
<reference evidence="13" key="1">
    <citation type="journal article" date="2019" name="Int. J. Syst. Evol. Microbiol.">
        <title>The Global Catalogue of Microorganisms (GCM) 10K type strain sequencing project: providing services to taxonomists for standard genome sequencing and annotation.</title>
        <authorList>
            <consortium name="The Broad Institute Genomics Platform"/>
            <consortium name="The Broad Institute Genome Sequencing Center for Infectious Disease"/>
            <person name="Wu L."/>
            <person name="Ma J."/>
        </authorList>
    </citation>
    <scope>NUCLEOTIDE SEQUENCE [LARGE SCALE GENOMIC DNA]</scope>
    <source>
        <strain evidence="13">CGMCC 4.7277</strain>
    </source>
</reference>
<evidence type="ECO:0000256" key="10">
    <source>
        <dbReference type="SAM" id="Phobius"/>
    </source>
</evidence>
<comment type="subcellular location">
    <subcellularLocation>
        <location evidence="2">Membrane</location>
    </subcellularLocation>
</comment>
<feature type="domain" description="Histidine kinase" evidence="11">
    <location>
        <begin position="280"/>
        <end position="525"/>
    </location>
</feature>
<dbReference type="SMART" id="SM00387">
    <property type="entry name" value="HATPase_c"/>
    <property type="match status" value="1"/>
</dbReference>
<evidence type="ECO:0000313" key="12">
    <source>
        <dbReference type="EMBL" id="MFC5523996.1"/>
    </source>
</evidence>
<evidence type="ECO:0000256" key="8">
    <source>
        <dbReference type="ARBA" id="ARBA00022989"/>
    </source>
</evidence>
<keyword evidence="7" id="KW-0418">Kinase</keyword>
<keyword evidence="12" id="KW-0067">ATP-binding</keyword>
<dbReference type="Pfam" id="PF02518">
    <property type="entry name" value="HATPase_c"/>
    <property type="match status" value="1"/>
</dbReference>
<dbReference type="InterPro" id="IPR005467">
    <property type="entry name" value="His_kinase_dom"/>
</dbReference>
<dbReference type="PRINTS" id="PR00344">
    <property type="entry name" value="BCTRLSENSOR"/>
</dbReference>
<dbReference type="InterPro" id="IPR013727">
    <property type="entry name" value="2CSK_N"/>
</dbReference>
<dbReference type="PANTHER" id="PTHR45436">
    <property type="entry name" value="SENSOR HISTIDINE KINASE YKOH"/>
    <property type="match status" value="1"/>
</dbReference>
<evidence type="ECO:0000313" key="13">
    <source>
        <dbReference type="Proteomes" id="UP001596084"/>
    </source>
</evidence>
<evidence type="ECO:0000259" key="11">
    <source>
        <dbReference type="PROSITE" id="PS50109"/>
    </source>
</evidence>
<keyword evidence="12" id="KW-0547">Nucleotide-binding</keyword>
<dbReference type="Gene3D" id="3.30.565.10">
    <property type="entry name" value="Histidine kinase-like ATPase, C-terminal domain"/>
    <property type="match status" value="1"/>
</dbReference>
<dbReference type="RefSeq" id="WP_157090236.1">
    <property type="nucleotide sequence ID" value="NZ_JBHSMX010000066.1"/>
</dbReference>
<proteinExistence type="predicted"/>
<dbReference type="GO" id="GO:0005524">
    <property type="term" value="F:ATP binding"/>
    <property type="evidence" value="ECO:0007669"/>
    <property type="project" value="UniProtKB-KW"/>
</dbReference>
<dbReference type="EC" id="2.7.13.3" evidence="3"/>
<dbReference type="PROSITE" id="PS50109">
    <property type="entry name" value="HIS_KIN"/>
    <property type="match status" value="1"/>
</dbReference>
<dbReference type="InterPro" id="IPR050428">
    <property type="entry name" value="TCS_sensor_his_kinase"/>
</dbReference>
<dbReference type="InterPro" id="IPR003661">
    <property type="entry name" value="HisK_dim/P_dom"/>
</dbReference>
<evidence type="ECO:0000256" key="2">
    <source>
        <dbReference type="ARBA" id="ARBA00004370"/>
    </source>
</evidence>
<organism evidence="12 13">
    <name type="scientific">Polaromonas jejuensis</name>
    <dbReference type="NCBI Taxonomy" id="457502"/>
    <lineage>
        <taxon>Bacteria</taxon>
        <taxon>Pseudomonadati</taxon>
        <taxon>Pseudomonadota</taxon>
        <taxon>Betaproteobacteria</taxon>
        <taxon>Burkholderiales</taxon>
        <taxon>Comamonadaceae</taxon>
        <taxon>Polaromonas</taxon>
    </lineage>
</organism>
<dbReference type="EMBL" id="JBHSMX010000066">
    <property type="protein sequence ID" value="MFC5523996.1"/>
    <property type="molecule type" value="Genomic_DNA"/>
</dbReference>
<comment type="caution">
    <text evidence="12">The sequence shown here is derived from an EMBL/GenBank/DDBJ whole genome shotgun (WGS) entry which is preliminary data.</text>
</comment>
<evidence type="ECO:0000256" key="3">
    <source>
        <dbReference type="ARBA" id="ARBA00012438"/>
    </source>
</evidence>
<keyword evidence="9 10" id="KW-0472">Membrane</keyword>
<evidence type="ECO:0000256" key="9">
    <source>
        <dbReference type="ARBA" id="ARBA00023136"/>
    </source>
</evidence>
<evidence type="ECO:0000256" key="1">
    <source>
        <dbReference type="ARBA" id="ARBA00000085"/>
    </source>
</evidence>
<dbReference type="PANTHER" id="PTHR45436:SF1">
    <property type="entry name" value="SENSOR PROTEIN QSEC"/>
    <property type="match status" value="1"/>
</dbReference>
<keyword evidence="13" id="KW-1185">Reference proteome</keyword>
<dbReference type="CDD" id="cd00075">
    <property type="entry name" value="HATPase"/>
    <property type="match status" value="1"/>
</dbReference>
<dbReference type="InterPro" id="IPR036890">
    <property type="entry name" value="HATPase_C_sf"/>
</dbReference>
<dbReference type="Pfam" id="PF08521">
    <property type="entry name" value="2CSK_N"/>
    <property type="match status" value="1"/>
</dbReference>
<dbReference type="Pfam" id="PF00512">
    <property type="entry name" value="HisKA"/>
    <property type="match status" value="1"/>
</dbReference>
<dbReference type="InterPro" id="IPR036097">
    <property type="entry name" value="HisK_dim/P_sf"/>
</dbReference>
<evidence type="ECO:0000256" key="6">
    <source>
        <dbReference type="ARBA" id="ARBA00022692"/>
    </source>
</evidence>
<dbReference type="InterPro" id="IPR003594">
    <property type="entry name" value="HATPase_dom"/>
</dbReference>
<dbReference type="Proteomes" id="UP001596084">
    <property type="component" value="Unassembled WGS sequence"/>
</dbReference>
<evidence type="ECO:0000256" key="5">
    <source>
        <dbReference type="ARBA" id="ARBA00022679"/>
    </source>
</evidence>
<keyword evidence="8 10" id="KW-1133">Transmembrane helix</keyword>
<accession>A0ABW0QGF3</accession>
<protein>
    <recommendedName>
        <fullName evidence="3">histidine kinase</fullName>
        <ecNumber evidence="3">2.7.13.3</ecNumber>
    </recommendedName>
</protein>
<evidence type="ECO:0000256" key="7">
    <source>
        <dbReference type="ARBA" id="ARBA00022777"/>
    </source>
</evidence>
<gene>
    <name evidence="12" type="ORF">ACFPP7_24255</name>
</gene>
<feature type="transmembrane region" description="Helical" evidence="10">
    <location>
        <begin position="21"/>
        <end position="39"/>
    </location>
</feature>
<keyword evidence="5" id="KW-0808">Transferase</keyword>
<keyword evidence="4" id="KW-0597">Phosphoprotein</keyword>
<dbReference type="SUPFAM" id="SSF47384">
    <property type="entry name" value="Homodimeric domain of signal transducing histidine kinase"/>
    <property type="match status" value="1"/>
</dbReference>
<dbReference type="Gene3D" id="1.10.287.130">
    <property type="match status" value="1"/>
</dbReference>
<name>A0ABW0QGF3_9BURK</name>
<sequence length="529" mass="56813">MHPTPDRVSGRRRWLGIRAQLLALILPGVALMLAIDSWSDHHARTSTLESAYDEALLEPLSVLNDSVHIDANGEVTLAMPFAVQAMFDSLRAHHKHLHVGLAPLDTGAAAPPAERTLMGVSDLPAPPPGAEATPPPPSFGGADGGHIAFYTATYHGYPIRVATLQRELRGAAGRRYRLQVQAAESTDRRADARQASLRRELQQDLRMLAVTALLVWLGIAWALRPLKRLRASLRERPAHDLQPLDASGVPYEVAPLVDAVNIHIADHRQMLAEQGRFLADASHQLRTPLAIMMTQAGYALRERDPQLLRETLRAIISQLDRSRRLTDQLLAMAHASRAADDAEPPPRVDLNAVAREVVLQYLPLAHAKNQDLGWMDIRGEDIPDSADPGMPAAPVRAQAAELHEALANLLHNAIRHTPAGGSITVAVRIEGDVALAEVADGGPGIAPERREAVFERFGRGNAADAAETAETAGMAGGAGLGLAIARAYARRNGGDIELADFAANSTGAASRTTGLRAILRLPLASDRQG</sequence>
<dbReference type="SUPFAM" id="SSF55874">
    <property type="entry name" value="ATPase domain of HSP90 chaperone/DNA topoisomerase II/histidine kinase"/>
    <property type="match status" value="1"/>
</dbReference>
<comment type="catalytic activity">
    <reaction evidence="1">
        <text>ATP + protein L-histidine = ADP + protein N-phospho-L-histidine.</text>
        <dbReference type="EC" id="2.7.13.3"/>
    </reaction>
</comment>
<evidence type="ECO:0000256" key="4">
    <source>
        <dbReference type="ARBA" id="ARBA00022553"/>
    </source>
</evidence>
<dbReference type="InterPro" id="IPR004358">
    <property type="entry name" value="Sig_transdc_His_kin-like_C"/>
</dbReference>
<keyword evidence="6 10" id="KW-0812">Transmembrane</keyword>